<evidence type="ECO:0000313" key="1">
    <source>
        <dbReference type="EMBL" id="JAE07502.1"/>
    </source>
</evidence>
<accession>A0A0A9F589</accession>
<reference evidence="1" key="1">
    <citation type="submission" date="2014-09" db="EMBL/GenBank/DDBJ databases">
        <authorList>
            <person name="Magalhaes I.L.F."/>
            <person name="Oliveira U."/>
            <person name="Santos F.R."/>
            <person name="Vidigal T.H.D.A."/>
            <person name="Brescovit A.D."/>
            <person name="Santos A.J."/>
        </authorList>
    </citation>
    <scope>NUCLEOTIDE SEQUENCE</scope>
    <source>
        <tissue evidence="1">Shoot tissue taken approximately 20 cm above the soil surface</tissue>
    </source>
</reference>
<dbReference type="AlphaFoldDB" id="A0A0A9F589"/>
<sequence>MHDHNSTYVYPYPPVIQISEHMHSVTSLHSTALKKKVFTAQAW</sequence>
<organism evidence="1">
    <name type="scientific">Arundo donax</name>
    <name type="common">Giant reed</name>
    <name type="synonym">Donax arundinaceus</name>
    <dbReference type="NCBI Taxonomy" id="35708"/>
    <lineage>
        <taxon>Eukaryota</taxon>
        <taxon>Viridiplantae</taxon>
        <taxon>Streptophyta</taxon>
        <taxon>Embryophyta</taxon>
        <taxon>Tracheophyta</taxon>
        <taxon>Spermatophyta</taxon>
        <taxon>Magnoliopsida</taxon>
        <taxon>Liliopsida</taxon>
        <taxon>Poales</taxon>
        <taxon>Poaceae</taxon>
        <taxon>PACMAD clade</taxon>
        <taxon>Arundinoideae</taxon>
        <taxon>Arundineae</taxon>
        <taxon>Arundo</taxon>
    </lineage>
</organism>
<reference evidence="1" key="2">
    <citation type="journal article" date="2015" name="Data Brief">
        <title>Shoot transcriptome of the giant reed, Arundo donax.</title>
        <authorList>
            <person name="Barrero R.A."/>
            <person name="Guerrero F.D."/>
            <person name="Moolhuijzen P."/>
            <person name="Goolsby J.A."/>
            <person name="Tidwell J."/>
            <person name="Bellgard S.E."/>
            <person name="Bellgard M.I."/>
        </authorList>
    </citation>
    <scope>NUCLEOTIDE SEQUENCE</scope>
    <source>
        <tissue evidence="1">Shoot tissue taken approximately 20 cm above the soil surface</tissue>
    </source>
</reference>
<name>A0A0A9F589_ARUDO</name>
<dbReference type="EMBL" id="GBRH01190394">
    <property type="protein sequence ID" value="JAE07502.1"/>
    <property type="molecule type" value="Transcribed_RNA"/>
</dbReference>
<proteinExistence type="predicted"/>
<protein>
    <submittedName>
        <fullName evidence="1">Uncharacterized protein</fullName>
    </submittedName>
</protein>